<gene>
    <name evidence="11" type="ORF">RhiirA4_430827</name>
</gene>
<dbReference type="EC" id="2.7.7.7" evidence="7"/>
<evidence type="ECO:0000259" key="9">
    <source>
        <dbReference type="Pfam" id="PF00136"/>
    </source>
</evidence>
<dbReference type="Proteomes" id="UP000234323">
    <property type="component" value="Unassembled WGS sequence"/>
</dbReference>
<evidence type="ECO:0000313" key="11">
    <source>
        <dbReference type="EMBL" id="PKY60029.1"/>
    </source>
</evidence>
<dbReference type="PANTHER" id="PTHR10322:SF23">
    <property type="entry name" value="DNA POLYMERASE DELTA CATALYTIC SUBUNIT"/>
    <property type="match status" value="1"/>
</dbReference>
<proteinExistence type="inferred from homology"/>
<keyword evidence="3 7" id="KW-0548">Nucleotidyltransferase</keyword>
<keyword evidence="12" id="KW-1185">Reference proteome</keyword>
<dbReference type="InterPro" id="IPR012337">
    <property type="entry name" value="RNaseH-like_sf"/>
</dbReference>
<dbReference type="VEuPathDB" id="FungiDB:RhiirFUN_018455"/>
<organism evidence="11 12">
    <name type="scientific">Rhizophagus irregularis</name>
    <dbReference type="NCBI Taxonomy" id="588596"/>
    <lineage>
        <taxon>Eukaryota</taxon>
        <taxon>Fungi</taxon>
        <taxon>Fungi incertae sedis</taxon>
        <taxon>Mucoromycota</taxon>
        <taxon>Glomeromycotina</taxon>
        <taxon>Glomeromycetes</taxon>
        <taxon>Glomerales</taxon>
        <taxon>Glomeraceae</taxon>
        <taxon>Rhizophagus</taxon>
    </lineage>
</organism>
<dbReference type="SMART" id="SM00486">
    <property type="entry name" value="POLBc"/>
    <property type="match status" value="1"/>
</dbReference>
<dbReference type="InterPro" id="IPR042087">
    <property type="entry name" value="DNA_pol_B_thumb"/>
</dbReference>
<feature type="domain" description="DNA-directed DNA polymerase family B multifunctional" evidence="9">
    <location>
        <begin position="521"/>
        <end position="659"/>
    </location>
</feature>
<dbReference type="PANTHER" id="PTHR10322">
    <property type="entry name" value="DNA POLYMERASE CATALYTIC SUBUNIT"/>
    <property type="match status" value="1"/>
</dbReference>
<dbReference type="GO" id="GO:0003887">
    <property type="term" value="F:DNA-directed DNA polymerase activity"/>
    <property type="evidence" value="ECO:0007669"/>
    <property type="project" value="UniProtKB-KW"/>
</dbReference>
<dbReference type="InterPro" id="IPR006172">
    <property type="entry name" value="DNA-dir_DNA_pol_B"/>
</dbReference>
<keyword evidence="5 7" id="KW-0238">DNA-binding</keyword>
<evidence type="ECO:0000256" key="8">
    <source>
        <dbReference type="SAM" id="MobiDB-lite"/>
    </source>
</evidence>
<comment type="caution">
    <text evidence="11">The sequence shown here is derived from an EMBL/GenBank/DDBJ whole genome shotgun (WGS) entry which is preliminary data.</text>
</comment>
<dbReference type="VEuPathDB" id="FungiDB:FUN_021254"/>
<dbReference type="Gene3D" id="3.30.342.10">
    <property type="entry name" value="DNA Polymerase, chain B, domain 1"/>
    <property type="match status" value="1"/>
</dbReference>
<dbReference type="InterPro" id="IPR050240">
    <property type="entry name" value="DNA_pol_type-B"/>
</dbReference>
<dbReference type="Gene3D" id="3.30.420.10">
    <property type="entry name" value="Ribonuclease H-like superfamily/Ribonuclease H"/>
    <property type="match status" value="1"/>
</dbReference>
<dbReference type="InterPro" id="IPR017964">
    <property type="entry name" value="DNA-dir_DNA_pol_B_CS"/>
</dbReference>
<dbReference type="InterPro" id="IPR006133">
    <property type="entry name" value="DNA-dir_DNA_pol_B_exonuc"/>
</dbReference>
<dbReference type="Pfam" id="PF00136">
    <property type="entry name" value="DNA_pol_B"/>
    <property type="match status" value="2"/>
</dbReference>
<evidence type="ECO:0000256" key="4">
    <source>
        <dbReference type="ARBA" id="ARBA00022932"/>
    </source>
</evidence>
<dbReference type="InterPro" id="IPR006134">
    <property type="entry name" value="DNA-dir_DNA_pol_B_multi_dom"/>
</dbReference>
<sequence>MTEQSSLSEFFDASALFHPEPEKDKTGPDQVIRYSGEKYLTGIQTLDDIVAENDNLGLTAILENALSNCQEIPFMAIDSEGSSEKIEGKYCYVLRLYGSLINGQKAVITLLGIRVFFDIRVPDGESPDECEIKVRDILSGNKVETLKIEHIKAFPFRGYYTEKKSYLRIYTSGTGKRKTAMKAVQDNNFETASDDLYSFHRKDLTRISDRFPISALTRDRTLVPTWDIETQSQELGEFAEVLDLNHNVFMICMTLHWKDDPKPLKQICLVYVEVEPDPRWITIVCGNQVNLLKAFALCWRAFAPGIHAGFNDSDYDWRFIMERAYHLNTLEWMWERMTGKFETKEEIIKWKYRGKIGAKSENDFVKKYPVKAPEEGEEDPEVKDYMGGPIKIKISAEDDFTSSFLKIPGCVPIDVRVCLLKRFPKAEVDKKGSLKFFLKKCGLDSKADMPYEKMWKIYSEAKKSPSSTTARNMREVAHYCIIDALRCQELLVNQSIINDYREVASIAYVSLFDAHYRANGMKVRNLLGAYAVKQDMVISTRVPENIEKGKYPGAYVFPPKKGIENRRPVTGLDFASLYPSIIMAYNLSPEKFIFDPKDADIAQNNGNDLHKIEFKFNEHNVQAWCVRHDSQMEKKGLYPTVLEDLRNKRLELKARLVPLGKKKQQLGKMISSAKERGKKIPESLNLEYSSVCFDYDYWDSKQKALKVYMNTFYGEAGNSLSPIFLRELACGTTTAGKYNLNLVAEFVSRKGFGIKYGDTDSLYLTCPDSCYEKCDLAYNDGKGEISKLEYWTEMVKITMNVMKKLRDQVNAYLRIKSETSYLKMAYEEVLFPVCFTGKKKYFGIEHEDVVNFKPKTLFKKGIDTVKQGKSQLLKFIGEKIMREAMDINNTRPIHEIVKDTLREAGNKKWDFNEFIVMGTWRPKKENLCNNRFMKRMRERNERIPDPGEQFSYVLVKGPRLRDEKGRLIPYRVGDYMEYPHIAKKQNMEIDINYYLLTTVSMCARFINEDDRYQPPPSHKIMQIKDPDVREKRSTNTPRTRL</sequence>
<dbReference type="GO" id="GO:0006261">
    <property type="term" value="P:DNA-templated DNA replication"/>
    <property type="evidence" value="ECO:0007669"/>
    <property type="project" value="TreeGrafter"/>
</dbReference>
<evidence type="ECO:0000256" key="2">
    <source>
        <dbReference type="ARBA" id="ARBA00022679"/>
    </source>
</evidence>
<dbReference type="SUPFAM" id="SSF53098">
    <property type="entry name" value="Ribonuclease H-like"/>
    <property type="match status" value="1"/>
</dbReference>
<dbReference type="EMBL" id="LLXI01003920">
    <property type="protein sequence ID" value="PKY60029.1"/>
    <property type="molecule type" value="Genomic_DNA"/>
</dbReference>
<dbReference type="PRINTS" id="PR00106">
    <property type="entry name" value="DNAPOLB"/>
</dbReference>
<keyword evidence="4 7" id="KW-0239">DNA-directed DNA polymerase</keyword>
<evidence type="ECO:0000256" key="5">
    <source>
        <dbReference type="ARBA" id="ARBA00023125"/>
    </source>
</evidence>
<keyword evidence="7" id="KW-0235">DNA replication</keyword>
<evidence type="ECO:0000256" key="7">
    <source>
        <dbReference type="RuleBase" id="RU000442"/>
    </source>
</evidence>
<feature type="region of interest" description="Disordered" evidence="8">
    <location>
        <begin position="1013"/>
        <end position="1041"/>
    </location>
</feature>
<dbReference type="PROSITE" id="PS00116">
    <property type="entry name" value="DNA_POLYMERASE_B"/>
    <property type="match status" value="1"/>
</dbReference>
<feature type="compositionally biased region" description="Basic and acidic residues" evidence="8">
    <location>
        <begin position="1022"/>
        <end position="1033"/>
    </location>
</feature>
<evidence type="ECO:0000256" key="1">
    <source>
        <dbReference type="ARBA" id="ARBA00005755"/>
    </source>
</evidence>
<dbReference type="Gene3D" id="3.90.1600.10">
    <property type="entry name" value="Palm domain of DNA polymerase"/>
    <property type="match status" value="1"/>
</dbReference>
<keyword evidence="2 7" id="KW-0808">Transferase</keyword>
<evidence type="ECO:0000259" key="10">
    <source>
        <dbReference type="Pfam" id="PF03104"/>
    </source>
</evidence>
<evidence type="ECO:0000256" key="6">
    <source>
        <dbReference type="ARBA" id="ARBA00049244"/>
    </source>
</evidence>
<comment type="similarity">
    <text evidence="1 7">Belongs to the DNA polymerase type-B family.</text>
</comment>
<dbReference type="GO" id="GO:0003677">
    <property type="term" value="F:DNA binding"/>
    <property type="evidence" value="ECO:0007669"/>
    <property type="project" value="UniProtKB-KW"/>
</dbReference>
<dbReference type="VEuPathDB" id="FungiDB:RhiirA1_403199"/>
<name>A0A2I1HMD0_9GLOM</name>
<evidence type="ECO:0000256" key="3">
    <source>
        <dbReference type="ARBA" id="ARBA00022695"/>
    </source>
</evidence>
<evidence type="ECO:0000313" key="12">
    <source>
        <dbReference type="Proteomes" id="UP000234323"/>
    </source>
</evidence>
<dbReference type="SUPFAM" id="SSF56672">
    <property type="entry name" value="DNA/RNA polymerases"/>
    <property type="match status" value="1"/>
</dbReference>
<feature type="domain" description="DNA-directed DNA polymerase family B exonuclease" evidence="10">
    <location>
        <begin position="184"/>
        <end position="332"/>
    </location>
</feature>
<dbReference type="InterPro" id="IPR043502">
    <property type="entry name" value="DNA/RNA_pol_sf"/>
</dbReference>
<dbReference type="GO" id="GO:0000166">
    <property type="term" value="F:nucleotide binding"/>
    <property type="evidence" value="ECO:0007669"/>
    <property type="project" value="InterPro"/>
</dbReference>
<dbReference type="InterPro" id="IPR023211">
    <property type="entry name" value="DNA_pol_palm_dom_sf"/>
</dbReference>
<feature type="domain" description="DNA-directed DNA polymerase family B multifunctional" evidence="9">
    <location>
        <begin position="672"/>
        <end position="1003"/>
    </location>
</feature>
<reference evidence="11 12" key="1">
    <citation type="submission" date="2015-10" db="EMBL/GenBank/DDBJ databases">
        <title>Genome analyses suggest a sexual origin of heterokaryosis in a supposedly ancient asexual fungus.</title>
        <authorList>
            <person name="Ropars J."/>
            <person name="Sedzielewska K."/>
            <person name="Noel J."/>
            <person name="Charron P."/>
            <person name="Farinelli L."/>
            <person name="Marton T."/>
            <person name="Kruger M."/>
            <person name="Pelin A."/>
            <person name="Brachmann A."/>
            <person name="Corradi N."/>
        </authorList>
    </citation>
    <scope>NUCLEOTIDE SEQUENCE [LARGE SCALE GENOMIC DNA]</scope>
    <source>
        <strain evidence="11 12">A4</strain>
    </source>
</reference>
<comment type="catalytic activity">
    <reaction evidence="6 7">
        <text>DNA(n) + a 2'-deoxyribonucleoside 5'-triphosphate = DNA(n+1) + diphosphate</text>
        <dbReference type="Rhea" id="RHEA:22508"/>
        <dbReference type="Rhea" id="RHEA-COMP:17339"/>
        <dbReference type="Rhea" id="RHEA-COMP:17340"/>
        <dbReference type="ChEBI" id="CHEBI:33019"/>
        <dbReference type="ChEBI" id="CHEBI:61560"/>
        <dbReference type="ChEBI" id="CHEBI:173112"/>
        <dbReference type="EC" id="2.7.7.7"/>
    </reaction>
</comment>
<accession>A0A2I1HMD0</accession>
<dbReference type="Gene3D" id="1.10.132.60">
    <property type="entry name" value="DNA polymerase family B, C-terminal domain"/>
    <property type="match status" value="1"/>
</dbReference>
<protein>
    <recommendedName>
        <fullName evidence="7">DNA polymerase</fullName>
        <ecNumber evidence="7">2.7.7.7</ecNumber>
    </recommendedName>
</protein>
<dbReference type="AlphaFoldDB" id="A0A2I1HMD0"/>
<dbReference type="InterPro" id="IPR036397">
    <property type="entry name" value="RNaseH_sf"/>
</dbReference>
<dbReference type="Pfam" id="PF03104">
    <property type="entry name" value="DNA_pol_B_exo1"/>
    <property type="match status" value="1"/>
</dbReference>